<accession>A0A4S5EP51</accession>
<keyword evidence="2" id="KW-1185">Reference proteome</keyword>
<evidence type="ECO:0000313" key="1">
    <source>
        <dbReference type="EMBL" id="THJ74128.1"/>
    </source>
</evidence>
<name>A0A4S5EP51_9ACTN</name>
<dbReference type="EMBL" id="SSXH01000314">
    <property type="protein sequence ID" value="THJ74128.1"/>
    <property type="molecule type" value="Genomic_DNA"/>
</dbReference>
<sequence>MSDEVGDLTREADLLIRRVRGWAGSSWDVAVGSGMTRAECTGRLLDELAALGERIGTGAPAGVRPPRLAPHALPDQLAVLAEDLLAALATADAARPSVREVLADAHAAVTRARADLDGTGFGFRVR</sequence>
<evidence type="ECO:0000313" key="2">
    <source>
        <dbReference type="Proteomes" id="UP000305282"/>
    </source>
</evidence>
<organism evidence="1 2">
    <name type="scientific">Candidatus Frankia alpina</name>
    <dbReference type="NCBI Taxonomy" id="2699483"/>
    <lineage>
        <taxon>Bacteria</taxon>
        <taxon>Bacillati</taxon>
        <taxon>Actinomycetota</taxon>
        <taxon>Actinomycetes</taxon>
        <taxon>Frankiales</taxon>
        <taxon>Frankiaceae</taxon>
        <taxon>Frankia</taxon>
    </lineage>
</organism>
<dbReference type="OrthoDB" id="3214735at2"/>
<gene>
    <name evidence="1" type="ORF">E7Y31_13345</name>
</gene>
<dbReference type="AlphaFoldDB" id="A0A4S5EP51"/>
<reference evidence="1 2" key="1">
    <citation type="submission" date="2019-04" db="EMBL/GenBank/DDBJ databases">
        <title>Draft genome sequences for three unisolated Alnus-infective Frankia Sp+ strains, AgTrS, AiOr and AvVan, the first sequenced Frankia strains able to sporulate in-planta.</title>
        <authorList>
            <person name="Bethencourt L."/>
            <person name="Vautrin F."/>
            <person name="Taib N."/>
            <person name="Dubost A."/>
            <person name="Castro-Garcia L."/>
            <person name="Imbaud O."/>
            <person name="Abrouk D."/>
            <person name="Fournier P."/>
            <person name="Briolay J."/>
            <person name="Nguyen A."/>
            <person name="Normand P."/>
            <person name="Fernandez M.P."/>
            <person name="Brochier-Armanet C."/>
            <person name="Herrera-Belaroussi A."/>
        </authorList>
    </citation>
    <scope>NUCLEOTIDE SEQUENCE [LARGE SCALE GENOMIC DNA]</scope>
    <source>
        <strain evidence="1 2">AvVan</strain>
    </source>
</reference>
<dbReference type="Proteomes" id="UP000305282">
    <property type="component" value="Unassembled WGS sequence"/>
</dbReference>
<proteinExistence type="predicted"/>
<comment type="caution">
    <text evidence="1">The sequence shown here is derived from an EMBL/GenBank/DDBJ whole genome shotgun (WGS) entry which is preliminary data.</text>
</comment>
<protein>
    <submittedName>
        <fullName evidence="1">Uncharacterized protein</fullName>
    </submittedName>
</protein>
<dbReference type="RefSeq" id="WP_136448433.1">
    <property type="nucleotide sequence ID" value="NZ_CADCWT010000045.1"/>
</dbReference>